<organism evidence="2 3">
    <name type="scientific">Keratinibaculum paraultunense</name>
    <dbReference type="NCBI Taxonomy" id="1278232"/>
    <lineage>
        <taxon>Bacteria</taxon>
        <taxon>Bacillati</taxon>
        <taxon>Bacillota</taxon>
        <taxon>Tissierellia</taxon>
        <taxon>Tissierellales</taxon>
        <taxon>Tepidimicrobiaceae</taxon>
        <taxon>Keratinibaculum</taxon>
    </lineage>
</organism>
<feature type="transmembrane region" description="Helical" evidence="1">
    <location>
        <begin position="27"/>
        <end position="46"/>
    </location>
</feature>
<dbReference type="Proteomes" id="UP000294567">
    <property type="component" value="Unassembled WGS sequence"/>
</dbReference>
<dbReference type="EMBL" id="SMAE01000012">
    <property type="protein sequence ID" value="TCS87093.1"/>
    <property type="molecule type" value="Genomic_DNA"/>
</dbReference>
<keyword evidence="1" id="KW-1133">Transmembrane helix</keyword>
<proteinExistence type="predicted"/>
<comment type="caution">
    <text evidence="2">The sequence shown here is derived from an EMBL/GenBank/DDBJ whole genome shotgun (WGS) entry which is preliminary data.</text>
</comment>
<feature type="transmembrane region" description="Helical" evidence="1">
    <location>
        <begin position="58"/>
        <end position="78"/>
    </location>
</feature>
<keyword evidence="1" id="KW-0472">Membrane</keyword>
<evidence type="ECO:0000256" key="1">
    <source>
        <dbReference type="SAM" id="Phobius"/>
    </source>
</evidence>
<name>A0A4V2UTP4_9FIRM</name>
<sequence>MGKDLNENFRDIIEENKKKEESKITSFDIVMGLIIGGFFYFGYYVLMTDYFKVKLFKFPYIIISIYFVIATILFPYVSKRVSVWIEGNKTIRFISTSKIAMPFAYVFAPVIFIIDLF</sequence>
<accession>A0A4V2UTP4</accession>
<feature type="transmembrane region" description="Helical" evidence="1">
    <location>
        <begin position="99"/>
        <end position="116"/>
    </location>
</feature>
<protein>
    <submittedName>
        <fullName evidence="2">Uncharacterized protein</fullName>
    </submittedName>
</protein>
<evidence type="ECO:0000313" key="3">
    <source>
        <dbReference type="Proteomes" id="UP000294567"/>
    </source>
</evidence>
<gene>
    <name evidence="2" type="ORF">EDD65_11251</name>
</gene>
<reference evidence="2 3" key="1">
    <citation type="submission" date="2019-03" db="EMBL/GenBank/DDBJ databases">
        <title>Genomic Encyclopedia of Type Strains, Phase IV (KMG-IV): sequencing the most valuable type-strain genomes for metagenomic binning, comparative biology and taxonomic classification.</title>
        <authorList>
            <person name="Goeker M."/>
        </authorList>
    </citation>
    <scope>NUCLEOTIDE SEQUENCE [LARGE SCALE GENOMIC DNA]</scope>
    <source>
        <strain evidence="2 3">DSM 26752</strain>
    </source>
</reference>
<dbReference type="RefSeq" id="WP_132029089.1">
    <property type="nucleotide sequence ID" value="NZ_CP068564.1"/>
</dbReference>
<dbReference type="OrthoDB" id="1710137at2"/>
<keyword evidence="3" id="KW-1185">Reference proteome</keyword>
<dbReference type="AlphaFoldDB" id="A0A4V2UTP4"/>
<keyword evidence="1" id="KW-0812">Transmembrane</keyword>
<evidence type="ECO:0000313" key="2">
    <source>
        <dbReference type="EMBL" id="TCS87093.1"/>
    </source>
</evidence>